<dbReference type="Pfam" id="PF00135">
    <property type="entry name" value="COesterase"/>
    <property type="match status" value="1"/>
</dbReference>
<accession>A0ABZ3IFZ6</accession>
<evidence type="ECO:0000313" key="3">
    <source>
        <dbReference type="Proteomes" id="UP000216752"/>
    </source>
</evidence>
<dbReference type="InterPro" id="IPR029058">
    <property type="entry name" value="AB_hydrolase_fold"/>
</dbReference>
<evidence type="ECO:0000259" key="1">
    <source>
        <dbReference type="Pfam" id="PF00135"/>
    </source>
</evidence>
<dbReference type="Gene3D" id="3.40.50.1820">
    <property type="entry name" value="alpha/beta hydrolase"/>
    <property type="match status" value="1"/>
</dbReference>
<dbReference type="Proteomes" id="UP000216752">
    <property type="component" value="Chromosome"/>
</dbReference>
<feature type="domain" description="Carboxylesterase type B" evidence="1">
    <location>
        <begin position="39"/>
        <end position="109"/>
    </location>
</feature>
<dbReference type="SUPFAM" id="SSF53474">
    <property type="entry name" value="alpha/beta-Hydrolases"/>
    <property type="match status" value="1"/>
</dbReference>
<dbReference type="EMBL" id="CP155573">
    <property type="protein sequence ID" value="XFO64571.1"/>
    <property type="molecule type" value="Genomic_DNA"/>
</dbReference>
<protein>
    <recommendedName>
        <fullName evidence="1">Carboxylesterase type B domain-containing protein</fullName>
    </recommendedName>
</protein>
<dbReference type="InterPro" id="IPR050309">
    <property type="entry name" value="Type-B_Carboxylest/Lipase"/>
</dbReference>
<gene>
    <name evidence="2" type="ORF">SPSIL_006730</name>
</gene>
<name>A0ABZ3IFZ6_9FIRM</name>
<dbReference type="InterPro" id="IPR002018">
    <property type="entry name" value="CarbesteraseB"/>
</dbReference>
<dbReference type="PANTHER" id="PTHR11559">
    <property type="entry name" value="CARBOXYLESTERASE"/>
    <property type="match status" value="1"/>
</dbReference>
<sequence length="109" mass="12247">MECSQNNPTFIEHTYMGKDTDFGMKLCIFPLGNIEIELITPLGKLKGAEHENIRIFRGIPYAEASVGERRFVPPEKVQAWSGVKDATKFGPMSYQSGQENFSEDCLSLN</sequence>
<proteinExistence type="predicted"/>
<evidence type="ECO:0000313" key="2">
    <source>
        <dbReference type="EMBL" id="XFO64571.1"/>
    </source>
</evidence>
<reference evidence="2" key="1">
    <citation type="submission" date="2024-05" db="EMBL/GenBank/DDBJ databases">
        <title>Isolation and characterization of Sporomusa carbonis sp. nov., a carboxydotrophic hydrogenogen in the genus of Sporomusa isolated from a charcoal burning pile.</title>
        <authorList>
            <person name="Boeer T."/>
            <person name="Rosenbaum F."/>
            <person name="Eysell L."/>
            <person name="Mueller V."/>
            <person name="Daniel R."/>
            <person name="Poehlein A."/>
        </authorList>
    </citation>
    <scope>NUCLEOTIDE SEQUENCE [LARGE SCALE GENOMIC DNA]</scope>
    <source>
        <strain evidence="2">DSM 10669</strain>
    </source>
</reference>
<organism evidence="2 3">
    <name type="scientific">Sporomusa silvacetica DSM 10669</name>
    <dbReference type="NCBI Taxonomy" id="1123289"/>
    <lineage>
        <taxon>Bacteria</taxon>
        <taxon>Bacillati</taxon>
        <taxon>Bacillota</taxon>
        <taxon>Negativicutes</taxon>
        <taxon>Selenomonadales</taxon>
        <taxon>Sporomusaceae</taxon>
        <taxon>Sporomusa</taxon>
    </lineage>
</organism>
<keyword evidence="3" id="KW-1185">Reference proteome</keyword>